<dbReference type="Pfam" id="PF13378">
    <property type="entry name" value="MR_MLE_C"/>
    <property type="match status" value="1"/>
</dbReference>
<reference evidence="5" key="1">
    <citation type="submission" date="2018-05" db="EMBL/GenBank/DDBJ databases">
        <authorList>
            <person name="Lanie J.A."/>
            <person name="Ng W.-L."/>
            <person name="Kazmierczak K.M."/>
            <person name="Andrzejewski T.M."/>
            <person name="Davidsen T.M."/>
            <person name="Wayne K.J."/>
            <person name="Tettelin H."/>
            <person name="Glass J.I."/>
            <person name="Rusch D."/>
            <person name="Podicherti R."/>
            <person name="Tsui H.-C.T."/>
            <person name="Winkler M.E."/>
        </authorList>
    </citation>
    <scope>NUCLEOTIDE SEQUENCE</scope>
</reference>
<dbReference type="PANTHER" id="PTHR13794:SF58">
    <property type="entry name" value="MITOCHONDRIAL ENOLASE SUPERFAMILY MEMBER 1"/>
    <property type="match status" value="1"/>
</dbReference>
<sequence>EWAPDPKMDVAACAAVREAVGPDMKLMLDPFHFYDRHDACFIGRELENLDYYWIEEPMDEQSMSSYKWLTDQLTIPVVGPETMEGKHFTRAEWIVQNAADISRAGVGDVGGLTPLMKTIHLCEAHGVRCEIHGGGPANLAALCAMRIPGEFYERGLLHPFVDYDEAPPHLRSIADPLDDEGNVTISDEPGLGWDFDWDWIQAHRVD</sequence>
<evidence type="ECO:0000313" key="5">
    <source>
        <dbReference type="EMBL" id="SVD38051.1"/>
    </source>
</evidence>
<dbReference type="InterPro" id="IPR036849">
    <property type="entry name" value="Enolase-like_C_sf"/>
</dbReference>
<organism evidence="5">
    <name type="scientific">marine metagenome</name>
    <dbReference type="NCBI Taxonomy" id="408172"/>
    <lineage>
        <taxon>unclassified sequences</taxon>
        <taxon>metagenomes</taxon>
        <taxon>ecological metagenomes</taxon>
    </lineage>
</organism>
<keyword evidence="3" id="KW-0460">Magnesium</keyword>
<evidence type="ECO:0000256" key="2">
    <source>
        <dbReference type="ARBA" id="ARBA00022723"/>
    </source>
</evidence>
<evidence type="ECO:0000256" key="1">
    <source>
        <dbReference type="ARBA" id="ARBA00001946"/>
    </source>
</evidence>
<evidence type="ECO:0000256" key="3">
    <source>
        <dbReference type="ARBA" id="ARBA00022842"/>
    </source>
</evidence>
<dbReference type="Gene3D" id="3.20.20.120">
    <property type="entry name" value="Enolase-like C-terminal domain"/>
    <property type="match status" value="1"/>
</dbReference>
<comment type="cofactor">
    <cofactor evidence="1">
        <name>Mg(2+)</name>
        <dbReference type="ChEBI" id="CHEBI:18420"/>
    </cofactor>
</comment>
<dbReference type="GO" id="GO:0016052">
    <property type="term" value="P:carbohydrate catabolic process"/>
    <property type="evidence" value="ECO:0007669"/>
    <property type="project" value="TreeGrafter"/>
</dbReference>
<proteinExistence type="predicted"/>
<dbReference type="SMART" id="SM00922">
    <property type="entry name" value="MR_MLE"/>
    <property type="match status" value="1"/>
</dbReference>
<gene>
    <name evidence="5" type="ORF">METZ01_LOCUS390905</name>
</gene>
<feature type="non-terminal residue" evidence="5">
    <location>
        <position position="1"/>
    </location>
</feature>
<protein>
    <recommendedName>
        <fullName evidence="4">Mandelate racemase/muconate lactonizing enzyme C-terminal domain-containing protein</fullName>
    </recommendedName>
</protein>
<accession>A0A382UWI4</accession>
<keyword evidence="2" id="KW-0479">Metal-binding</keyword>
<feature type="domain" description="Mandelate racemase/muconate lactonizing enzyme C-terminal" evidence="4">
    <location>
        <begin position="6"/>
        <end position="76"/>
    </location>
</feature>
<name>A0A382UWI4_9ZZZZ</name>
<dbReference type="InterPro" id="IPR046945">
    <property type="entry name" value="RHMD-like"/>
</dbReference>
<dbReference type="EMBL" id="UINC01146994">
    <property type="protein sequence ID" value="SVD38051.1"/>
    <property type="molecule type" value="Genomic_DNA"/>
</dbReference>
<evidence type="ECO:0000259" key="4">
    <source>
        <dbReference type="SMART" id="SM00922"/>
    </source>
</evidence>
<dbReference type="PANTHER" id="PTHR13794">
    <property type="entry name" value="ENOLASE SUPERFAMILY, MANDELATE RACEMASE"/>
    <property type="match status" value="1"/>
</dbReference>
<dbReference type="GO" id="GO:0000287">
    <property type="term" value="F:magnesium ion binding"/>
    <property type="evidence" value="ECO:0007669"/>
    <property type="project" value="TreeGrafter"/>
</dbReference>
<dbReference type="GO" id="GO:0016836">
    <property type="term" value="F:hydro-lyase activity"/>
    <property type="evidence" value="ECO:0007669"/>
    <property type="project" value="TreeGrafter"/>
</dbReference>
<dbReference type="AlphaFoldDB" id="A0A382UWI4"/>
<dbReference type="InterPro" id="IPR013342">
    <property type="entry name" value="Mandelate_racemase_C"/>
</dbReference>
<dbReference type="SUPFAM" id="SSF51604">
    <property type="entry name" value="Enolase C-terminal domain-like"/>
    <property type="match status" value="1"/>
</dbReference>
<dbReference type="InterPro" id="IPR029065">
    <property type="entry name" value="Enolase_C-like"/>
</dbReference>